<protein>
    <submittedName>
        <fullName evidence="2">Uncharacterized protein</fullName>
    </submittedName>
</protein>
<feature type="compositionally biased region" description="Basic and acidic residues" evidence="1">
    <location>
        <begin position="19"/>
        <end position="29"/>
    </location>
</feature>
<accession>A0A6J7X2Y9</accession>
<evidence type="ECO:0000313" key="2">
    <source>
        <dbReference type="EMBL" id="CAB5223352.1"/>
    </source>
</evidence>
<gene>
    <name evidence="2" type="ORF">UFOVP382_32</name>
</gene>
<name>A0A6J7X2Y9_9CAUD</name>
<proteinExistence type="predicted"/>
<feature type="region of interest" description="Disordered" evidence="1">
    <location>
        <begin position="1"/>
        <end position="46"/>
    </location>
</feature>
<sequence>MHGAYRRSEYPTFITNGENMDKPKYEHKPGNGSAFKNNFKKAGDSKPDWKGELKLEDGTLLKIAMWEGETKNGAPKLSIKVDKDKEGGMPNDGIPF</sequence>
<evidence type="ECO:0000256" key="1">
    <source>
        <dbReference type="SAM" id="MobiDB-lite"/>
    </source>
</evidence>
<reference evidence="2" key="1">
    <citation type="submission" date="2020-05" db="EMBL/GenBank/DDBJ databases">
        <authorList>
            <person name="Chiriac C."/>
            <person name="Salcher M."/>
            <person name="Ghai R."/>
            <person name="Kavagutti S V."/>
        </authorList>
    </citation>
    <scope>NUCLEOTIDE SEQUENCE</scope>
</reference>
<organism evidence="2">
    <name type="scientific">uncultured Caudovirales phage</name>
    <dbReference type="NCBI Taxonomy" id="2100421"/>
    <lineage>
        <taxon>Viruses</taxon>
        <taxon>Duplodnaviria</taxon>
        <taxon>Heunggongvirae</taxon>
        <taxon>Uroviricota</taxon>
        <taxon>Caudoviricetes</taxon>
        <taxon>Peduoviridae</taxon>
        <taxon>Maltschvirus</taxon>
        <taxon>Maltschvirus maltsch</taxon>
    </lineage>
</organism>
<dbReference type="EMBL" id="LR798319">
    <property type="protein sequence ID" value="CAB5223352.1"/>
    <property type="molecule type" value="Genomic_DNA"/>
</dbReference>
<feature type="region of interest" description="Disordered" evidence="1">
    <location>
        <begin position="77"/>
        <end position="96"/>
    </location>
</feature>